<dbReference type="OrthoDB" id="8911262at2"/>
<dbReference type="PANTHER" id="PTHR35175:SF1">
    <property type="entry name" value="OXIDOREDUCTASE"/>
    <property type="match status" value="1"/>
</dbReference>
<organism evidence="1 2">
    <name type="scientific">Pelistega indica</name>
    <dbReference type="NCBI Taxonomy" id="1414851"/>
    <lineage>
        <taxon>Bacteria</taxon>
        <taxon>Pseudomonadati</taxon>
        <taxon>Pseudomonadota</taxon>
        <taxon>Betaproteobacteria</taxon>
        <taxon>Burkholderiales</taxon>
        <taxon>Alcaligenaceae</taxon>
        <taxon>Pelistega</taxon>
    </lineage>
</organism>
<proteinExistence type="predicted"/>
<keyword evidence="2" id="KW-1185">Reference proteome</keyword>
<comment type="caution">
    <text evidence="1">The sequence shown here is derived from an EMBL/GenBank/DDBJ whole genome shotgun (WGS) entry which is preliminary data.</text>
</comment>
<dbReference type="EMBL" id="AYSV01000093">
    <property type="protein sequence ID" value="ETD69726.1"/>
    <property type="molecule type" value="Genomic_DNA"/>
</dbReference>
<name>V8G0U5_9BURK</name>
<dbReference type="Pfam" id="PF06945">
    <property type="entry name" value="DUF1289"/>
    <property type="match status" value="1"/>
</dbReference>
<dbReference type="InterPro" id="IPR010710">
    <property type="entry name" value="DUF1289"/>
</dbReference>
<accession>V8G0U5</accession>
<evidence type="ECO:0000313" key="1">
    <source>
        <dbReference type="EMBL" id="ETD69726.1"/>
    </source>
</evidence>
<sequence length="86" mass="9990">MEQLEFFEIPSPCVGVCQANAKGYCMGCFRTRDERLYWQKLSNGQKQDVLKACRIRKLRAIKAQLLKQEELQQSNSLSTSQDELDF</sequence>
<dbReference type="Proteomes" id="UP000018766">
    <property type="component" value="Unassembled WGS sequence"/>
</dbReference>
<reference evidence="1 2" key="1">
    <citation type="submission" date="2013-11" db="EMBL/GenBank/DDBJ databases">
        <title>Genomic analysis of Pelistega sp. HM-7.</title>
        <authorList>
            <person name="Kumbhare S.V."/>
            <person name="Shetty S.A."/>
            <person name="Sharma O."/>
            <person name="Dhotre D.P."/>
        </authorList>
    </citation>
    <scope>NUCLEOTIDE SEQUENCE [LARGE SCALE GENOMIC DNA]</scope>
    <source>
        <strain evidence="1 2">HM-7</strain>
    </source>
</reference>
<dbReference type="AlphaFoldDB" id="V8G0U5"/>
<gene>
    <name evidence="1" type="ORF">V757_08665</name>
</gene>
<dbReference type="PANTHER" id="PTHR35175">
    <property type="entry name" value="DUF1289 DOMAIN-CONTAINING PROTEIN"/>
    <property type="match status" value="1"/>
</dbReference>
<protein>
    <submittedName>
        <fullName evidence="1">MutT/NUDIX family protein</fullName>
    </submittedName>
</protein>
<evidence type="ECO:0000313" key="2">
    <source>
        <dbReference type="Proteomes" id="UP000018766"/>
    </source>
</evidence>